<reference evidence="5" key="1">
    <citation type="submission" date="2010-05" db="EMBL/GenBank/DDBJ databases">
        <title>The genome sequence of Magnaporthe poae strain ATCC 64411.</title>
        <authorList>
            <person name="Ma L.-J."/>
            <person name="Dead R."/>
            <person name="Young S."/>
            <person name="Zeng Q."/>
            <person name="Koehrsen M."/>
            <person name="Alvarado L."/>
            <person name="Berlin A."/>
            <person name="Chapman S.B."/>
            <person name="Chen Z."/>
            <person name="Freedman E."/>
            <person name="Gellesch M."/>
            <person name="Goldberg J."/>
            <person name="Griggs A."/>
            <person name="Gujja S."/>
            <person name="Heilman E.R."/>
            <person name="Heiman D."/>
            <person name="Hepburn T."/>
            <person name="Howarth C."/>
            <person name="Jen D."/>
            <person name="Larson L."/>
            <person name="Mehta T."/>
            <person name="Neiman D."/>
            <person name="Pearson M."/>
            <person name="Roberts A."/>
            <person name="Saif S."/>
            <person name="Shea T."/>
            <person name="Shenoy N."/>
            <person name="Sisk P."/>
            <person name="Stolte C."/>
            <person name="Sykes S."/>
            <person name="Walk T."/>
            <person name="White J."/>
            <person name="Yandava C."/>
            <person name="Haas B."/>
            <person name="Nusbaum C."/>
            <person name="Birren B."/>
        </authorList>
    </citation>
    <scope>NUCLEOTIDE SEQUENCE [LARGE SCALE GENOMIC DNA]</scope>
    <source>
        <strain evidence="5">ATCC 64411 / 73-15</strain>
    </source>
</reference>
<gene>
    <name evidence="3" type="ORF">MAPG_00582</name>
</gene>
<evidence type="ECO:0000313" key="5">
    <source>
        <dbReference type="Proteomes" id="UP000011715"/>
    </source>
</evidence>
<dbReference type="EMBL" id="GL876966">
    <property type="protein sequence ID" value="KLU81494.1"/>
    <property type="molecule type" value="Genomic_DNA"/>
</dbReference>
<dbReference type="Proteomes" id="UP000011715">
    <property type="component" value="Unassembled WGS sequence"/>
</dbReference>
<feature type="region of interest" description="Disordered" evidence="1">
    <location>
        <begin position="107"/>
        <end position="136"/>
    </location>
</feature>
<dbReference type="eggNOG" id="ENOG502QTEB">
    <property type="taxonomic scope" value="Eukaryota"/>
</dbReference>
<sequence length="1399" mass="152125">MEAASLLRLTAALDQGSSGQMAQKLEELWHALSGCVSGGSHATEKVILRWLLKAMNGPSPDAETLRRYPLTWAILGCVFARTPLFSLAKALADRRFVAVLQQTAKDLSTPHGPEAGAAVRPDTTARAPKDSLKRKRSPMAPFDLDALRRPRGCLESAESLFAALGVLLSRVAPTDASPPASERAGGEHIKALFRAPAAEAIAILSPLLAICNLAIKSQDAVDTFEGQQSWIRTAAELWELHLHKTSDALEFAIHTSGGCCLMLAKLPDGGSSSLSLGLSRETSVAWARDLKRLMIRNFTMPARSEFLNQKRTEVIGTPVRLHSLQAAVLSPVIFLLALETPRVIGGTSTNRDNKEWLEAVFDLLEAPLRSLDPVERNAVMKQLLRMALAHGCTPALASLRSICEQYAVGNESVDWALVSALAECDADVFLASEQGRNLLSEIMGRAPHSSTVDDGDHDSLCSMMRSLASASVKAREFPRFINQWSDSLTECFTKSASLGTSPTNVFWFDVRVTSAISGFIQQALTTKQLIGLISDLAEAKSPSARAARVIVCDAICQGITAEDFIDAAAQALFEMVWTDPIPFYMGVASAAQWRIASKAFTWGLVTREDGLGRRVVKALDKVIGKKGARTSDPAIFDAFRCAAAAWSSSCVGDGSTADPESTVPLFLGRLSLELRHTGLDCHDPLLAFCPEPTQDVAGADPFRSFQLSSISATTYVVWVLSWFPRLVSILPVHSVDSPPEFAAAVLQSICGIDIAADGDAQACHHLCSMGLINSMSAIHHRKPFLRTLVDPIINLLSGSDLRGGATTGFLVRLPGECLSRNDRERIVSSMFNSSLKQPASPEDGWAFRESALGAMVQMIRLKPTLCPELSFRGLLELGSRVAPRASKREKSHSGRVCDAEAAAFKLFEELARLTLGQMTVSCGPRELAYIQEIWPVLSEHSQKQRHGDGSPVALTLLSVFVSSVNQLGPSKHFTREVTCIDEATRELCRLVTEAMASFFDAMKKREKKKKAKADAESLFELQTALSASEACWGPELEASLMPLREKILSVYPTVRLVDPELGSLLASLLSDRLGLHPTADQEGPSDRELSLAKVRGLVDAEGDVARAALLRKVTAQLRQSPTRPVQLLTARLAVKQINAAYPPEAAVDLSMAQSALAQLMAQPESLADFVDAARASHSLLDGKSASVTQWNVEHTLGSICLLCSPDSPGTEVVRRSAQTYEWLCLLAETVLKRHRRRLDGHLHLLVATLQSLLSCLIRHPYDSDRQGWASGVTVGATGKYPYWEKHARIFARLLTLVCEPSVASVARSQQSTLDSATDAAKRVAGQYMYLVVMAFIKLQLEGNVPHGVREALLPGVYSILDITPPDLRRVMADAMDSSGRAIWKDLYEKYRKFGKWRGT</sequence>
<dbReference type="Pfam" id="PF10441">
    <property type="entry name" value="Urb2"/>
    <property type="match status" value="1"/>
</dbReference>
<reference evidence="3" key="2">
    <citation type="submission" date="2010-05" db="EMBL/GenBank/DDBJ databases">
        <title>The Genome Sequence of Magnaporthe poae strain ATCC 64411.</title>
        <authorList>
            <consortium name="The Broad Institute Genome Sequencing Platform"/>
            <consortium name="Broad Institute Genome Sequencing Center for Infectious Disease"/>
            <person name="Ma L.-J."/>
            <person name="Dead R."/>
            <person name="Young S."/>
            <person name="Zeng Q."/>
            <person name="Koehrsen M."/>
            <person name="Alvarado L."/>
            <person name="Berlin A."/>
            <person name="Chapman S.B."/>
            <person name="Chen Z."/>
            <person name="Freedman E."/>
            <person name="Gellesch M."/>
            <person name="Goldberg J."/>
            <person name="Griggs A."/>
            <person name="Gujja S."/>
            <person name="Heilman E.R."/>
            <person name="Heiman D."/>
            <person name="Hepburn T."/>
            <person name="Howarth C."/>
            <person name="Jen D."/>
            <person name="Larson L."/>
            <person name="Mehta T."/>
            <person name="Neiman D."/>
            <person name="Pearson M."/>
            <person name="Roberts A."/>
            <person name="Saif S."/>
            <person name="Shea T."/>
            <person name="Shenoy N."/>
            <person name="Sisk P."/>
            <person name="Stolte C."/>
            <person name="Sykes S."/>
            <person name="Walk T."/>
            <person name="White J."/>
            <person name="Yandava C."/>
            <person name="Haas B."/>
            <person name="Nusbaum C."/>
            <person name="Birren B."/>
        </authorList>
    </citation>
    <scope>NUCLEOTIDE SEQUENCE</scope>
    <source>
        <strain evidence="3">ATCC 64411</strain>
    </source>
</reference>
<evidence type="ECO:0000259" key="2">
    <source>
        <dbReference type="Pfam" id="PF10441"/>
    </source>
</evidence>
<dbReference type="OMA" id="RRQTHEA"/>
<accession>A0A0C4DLE1</accession>
<reference evidence="3" key="3">
    <citation type="submission" date="2011-03" db="EMBL/GenBank/DDBJ databases">
        <title>Annotation of Magnaporthe poae ATCC 64411.</title>
        <authorList>
            <person name="Ma L.-J."/>
            <person name="Dead R."/>
            <person name="Young S.K."/>
            <person name="Zeng Q."/>
            <person name="Gargeya S."/>
            <person name="Fitzgerald M."/>
            <person name="Haas B."/>
            <person name="Abouelleil A."/>
            <person name="Alvarado L."/>
            <person name="Arachchi H.M."/>
            <person name="Berlin A."/>
            <person name="Brown A."/>
            <person name="Chapman S.B."/>
            <person name="Chen Z."/>
            <person name="Dunbar C."/>
            <person name="Freedman E."/>
            <person name="Gearin G."/>
            <person name="Gellesch M."/>
            <person name="Goldberg J."/>
            <person name="Griggs A."/>
            <person name="Gujja S."/>
            <person name="Heiman D."/>
            <person name="Howarth C."/>
            <person name="Larson L."/>
            <person name="Lui A."/>
            <person name="MacDonald P.J.P."/>
            <person name="Mehta T."/>
            <person name="Montmayeur A."/>
            <person name="Murphy C."/>
            <person name="Neiman D."/>
            <person name="Pearson M."/>
            <person name="Priest M."/>
            <person name="Roberts A."/>
            <person name="Saif S."/>
            <person name="Shea T."/>
            <person name="Shenoy N."/>
            <person name="Sisk P."/>
            <person name="Stolte C."/>
            <person name="Sykes S."/>
            <person name="Yandava C."/>
            <person name="Wortman J."/>
            <person name="Nusbaum C."/>
            <person name="Birren B."/>
        </authorList>
    </citation>
    <scope>NUCLEOTIDE SEQUENCE</scope>
    <source>
        <strain evidence="3">ATCC 64411</strain>
    </source>
</reference>
<organism evidence="4 5">
    <name type="scientific">Magnaporthiopsis poae (strain ATCC 64411 / 73-15)</name>
    <name type="common">Kentucky bluegrass fungus</name>
    <name type="synonym">Magnaporthe poae</name>
    <dbReference type="NCBI Taxonomy" id="644358"/>
    <lineage>
        <taxon>Eukaryota</taxon>
        <taxon>Fungi</taxon>
        <taxon>Dikarya</taxon>
        <taxon>Ascomycota</taxon>
        <taxon>Pezizomycotina</taxon>
        <taxon>Sordariomycetes</taxon>
        <taxon>Sordariomycetidae</taxon>
        <taxon>Magnaporthales</taxon>
        <taxon>Magnaporthaceae</taxon>
        <taxon>Magnaporthiopsis</taxon>
    </lineage>
</organism>
<dbReference type="EnsemblFungi" id="MAPG_00582T0">
    <property type="protein sequence ID" value="MAPG_00582T0"/>
    <property type="gene ID" value="MAPG_00582"/>
</dbReference>
<dbReference type="PANTHER" id="PTHR15682">
    <property type="entry name" value="UNHEALTHY RIBOSOME BIOGENESIS PROTEIN 2 HOMOLOG"/>
    <property type="match status" value="1"/>
</dbReference>
<dbReference type="GO" id="GO:0042254">
    <property type="term" value="P:ribosome biogenesis"/>
    <property type="evidence" value="ECO:0007669"/>
    <property type="project" value="TreeGrafter"/>
</dbReference>
<dbReference type="InterPro" id="IPR052609">
    <property type="entry name" value="Ribosome_Biogenesis_Reg"/>
</dbReference>
<keyword evidence="5" id="KW-1185">Reference proteome</keyword>
<proteinExistence type="predicted"/>
<evidence type="ECO:0000256" key="1">
    <source>
        <dbReference type="SAM" id="MobiDB-lite"/>
    </source>
</evidence>
<dbReference type="EMBL" id="ADBL01000139">
    <property type="status" value="NOT_ANNOTATED_CDS"/>
    <property type="molecule type" value="Genomic_DNA"/>
</dbReference>
<dbReference type="PANTHER" id="PTHR15682:SF2">
    <property type="entry name" value="UNHEALTHY RIBOSOME BIOGENESIS PROTEIN 2 HOMOLOG"/>
    <property type="match status" value="1"/>
</dbReference>
<dbReference type="InterPro" id="IPR018849">
    <property type="entry name" value="Urb2/Npa2_C"/>
</dbReference>
<evidence type="ECO:0000313" key="3">
    <source>
        <dbReference type="EMBL" id="KLU81494.1"/>
    </source>
</evidence>
<dbReference type="STRING" id="644358.A0A0C4DLE1"/>
<dbReference type="OrthoDB" id="160374at2759"/>
<evidence type="ECO:0000313" key="4">
    <source>
        <dbReference type="EnsemblFungi" id="MAPG_00582T0"/>
    </source>
</evidence>
<feature type="domain" description="Nucleolar 27S pre-rRNA processing Urb2/Npa2 C-terminal" evidence="2">
    <location>
        <begin position="1172"/>
        <end position="1398"/>
    </location>
</feature>
<dbReference type="VEuPathDB" id="FungiDB:MAPG_00582"/>
<name>A0A0C4DLE1_MAGP6</name>
<reference evidence="4" key="4">
    <citation type="journal article" date="2015" name="G3 (Bethesda)">
        <title>Genome sequences of three phytopathogenic species of the Magnaporthaceae family of fungi.</title>
        <authorList>
            <person name="Okagaki L.H."/>
            <person name="Nunes C.C."/>
            <person name="Sailsbery J."/>
            <person name="Clay B."/>
            <person name="Brown D."/>
            <person name="John T."/>
            <person name="Oh Y."/>
            <person name="Young N."/>
            <person name="Fitzgerald M."/>
            <person name="Haas B.J."/>
            <person name="Zeng Q."/>
            <person name="Young S."/>
            <person name="Adiconis X."/>
            <person name="Fan L."/>
            <person name="Levin J.Z."/>
            <person name="Mitchell T.K."/>
            <person name="Okubara P.A."/>
            <person name="Farman M.L."/>
            <person name="Kohn L.M."/>
            <person name="Birren B."/>
            <person name="Ma L.-J."/>
            <person name="Dean R.A."/>
        </authorList>
    </citation>
    <scope>NUCLEOTIDE SEQUENCE</scope>
    <source>
        <strain evidence="4">ATCC 64411 / 73-15</strain>
    </source>
</reference>
<dbReference type="GO" id="GO:0005730">
    <property type="term" value="C:nucleolus"/>
    <property type="evidence" value="ECO:0007669"/>
    <property type="project" value="TreeGrafter"/>
</dbReference>
<protein>
    <recommendedName>
        <fullName evidence="2">Nucleolar 27S pre-rRNA processing Urb2/Npa2 C-terminal domain-containing protein</fullName>
    </recommendedName>
</protein>
<reference evidence="4" key="5">
    <citation type="submission" date="2015-06" db="UniProtKB">
        <authorList>
            <consortium name="EnsemblFungi"/>
        </authorList>
    </citation>
    <scope>IDENTIFICATION</scope>
    <source>
        <strain evidence="4">ATCC 64411</strain>
    </source>
</reference>